<proteinExistence type="predicted"/>
<comment type="caution">
    <text evidence="2">The sequence shown here is derived from an EMBL/GenBank/DDBJ whole genome shotgun (WGS) entry which is preliminary data.</text>
</comment>
<reference evidence="3" key="1">
    <citation type="submission" date="2015-07" db="EMBL/GenBank/DDBJ databases">
        <title>Whole genome sequence of an Ensifer adhaerens strain isolated from a cave pool in the Wind Cave National Park.</title>
        <authorList>
            <person name="Eng W.W.H."/>
            <person name="Gan H.M."/>
            <person name="Barton H.A."/>
            <person name="Savka M.A."/>
        </authorList>
    </citation>
    <scope>NUCLEOTIDE SEQUENCE [LARGE SCALE GENOMIC DNA]</scope>
    <source>
        <strain evidence="3">SD006</strain>
    </source>
</reference>
<keyword evidence="2" id="KW-0808">Transferase</keyword>
<evidence type="ECO:0000313" key="3">
    <source>
        <dbReference type="Proteomes" id="UP000037425"/>
    </source>
</evidence>
<evidence type="ECO:0000313" key="2">
    <source>
        <dbReference type="EMBL" id="KOF15711.1"/>
    </source>
</evidence>
<dbReference type="PATRIC" id="fig|106592.7.peg.2301"/>
<name>A0A0L8BM16_ENSAD</name>
<protein>
    <submittedName>
        <fullName evidence="2">Phosphoribosyltransferase</fullName>
    </submittedName>
</protein>
<dbReference type="GO" id="GO:0016757">
    <property type="term" value="F:glycosyltransferase activity"/>
    <property type="evidence" value="ECO:0007669"/>
    <property type="project" value="UniProtKB-KW"/>
</dbReference>
<organism evidence="2 3">
    <name type="scientific">Ensifer adhaerens</name>
    <name type="common">Sinorhizobium morelense</name>
    <dbReference type="NCBI Taxonomy" id="106592"/>
    <lineage>
        <taxon>Bacteria</taxon>
        <taxon>Pseudomonadati</taxon>
        <taxon>Pseudomonadota</taxon>
        <taxon>Alphaproteobacteria</taxon>
        <taxon>Hyphomicrobiales</taxon>
        <taxon>Rhizobiaceae</taxon>
        <taxon>Sinorhizobium/Ensifer group</taxon>
        <taxon>Ensifer</taxon>
    </lineage>
</organism>
<dbReference type="Gene3D" id="3.40.50.2020">
    <property type="match status" value="1"/>
</dbReference>
<dbReference type="OrthoDB" id="9810066at2"/>
<dbReference type="AlphaFoldDB" id="A0A0L8BM16"/>
<keyword evidence="2" id="KW-0328">Glycosyltransferase</keyword>
<dbReference type="Pfam" id="PF00156">
    <property type="entry name" value="Pribosyltran"/>
    <property type="match status" value="1"/>
</dbReference>
<sequence length="224" mass="24080">MFTGPVLFEDRADAGRRLAQAVAAEAPPEPLIMALPRGGVPVAFEIAMHLHAPLEVLIVRKIGAPGHQEFGLGALVDGEEAELVLNREAVRLVRPPRGYLAAETERQRAEIARRRILYLGDREPLSPKDRNVVLVDDGIATGGTIRAAIEALRRAGVRSLLLAVPVAPASAIARLRSSVDSIVCLSTPAFFRAVGLHYRDFEQTSDAEVMALISKARLDDGGDA</sequence>
<dbReference type="RefSeq" id="WP_053250984.1">
    <property type="nucleotide sequence ID" value="NZ_LGAP01000017.1"/>
</dbReference>
<dbReference type="InterPro" id="IPR029057">
    <property type="entry name" value="PRTase-like"/>
</dbReference>
<dbReference type="EMBL" id="LGAP01000017">
    <property type="protein sequence ID" value="KOF15711.1"/>
    <property type="molecule type" value="Genomic_DNA"/>
</dbReference>
<dbReference type="Gene3D" id="3.30.1310.20">
    <property type="entry name" value="PRTase-like"/>
    <property type="match status" value="1"/>
</dbReference>
<dbReference type="SUPFAM" id="SSF53271">
    <property type="entry name" value="PRTase-like"/>
    <property type="match status" value="1"/>
</dbReference>
<evidence type="ECO:0000259" key="1">
    <source>
        <dbReference type="Pfam" id="PF00156"/>
    </source>
</evidence>
<accession>A0A0L8BM16</accession>
<dbReference type="Proteomes" id="UP000037425">
    <property type="component" value="Unassembled WGS sequence"/>
</dbReference>
<dbReference type="CDD" id="cd06223">
    <property type="entry name" value="PRTases_typeI"/>
    <property type="match status" value="1"/>
</dbReference>
<feature type="domain" description="Phosphoribosyltransferase" evidence="1">
    <location>
        <begin position="12"/>
        <end position="195"/>
    </location>
</feature>
<dbReference type="InterPro" id="IPR000836">
    <property type="entry name" value="PRTase_dom"/>
</dbReference>
<gene>
    <name evidence="2" type="ORF">AC244_22210</name>
</gene>